<dbReference type="Proteomes" id="UP000837857">
    <property type="component" value="Chromosome 13"/>
</dbReference>
<protein>
    <submittedName>
        <fullName evidence="1">Uncharacterized protein</fullName>
    </submittedName>
</protein>
<feature type="non-terminal residue" evidence="1">
    <location>
        <position position="1"/>
    </location>
</feature>
<reference evidence="1" key="1">
    <citation type="submission" date="2022-03" db="EMBL/GenBank/DDBJ databases">
        <authorList>
            <person name="Martin H S."/>
        </authorList>
    </citation>
    <scope>NUCLEOTIDE SEQUENCE</scope>
</reference>
<organism evidence="1 2">
    <name type="scientific">Iphiclides podalirius</name>
    <name type="common">scarce swallowtail</name>
    <dbReference type="NCBI Taxonomy" id="110791"/>
    <lineage>
        <taxon>Eukaryota</taxon>
        <taxon>Metazoa</taxon>
        <taxon>Ecdysozoa</taxon>
        <taxon>Arthropoda</taxon>
        <taxon>Hexapoda</taxon>
        <taxon>Insecta</taxon>
        <taxon>Pterygota</taxon>
        <taxon>Neoptera</taxon>
        <taxon>Endopterygota</taxon>
        <taxon>Lepidoptera</taxon>
        <taxon>Glossata</taxon>
        <taxon>Ditrysia</taxon>
        <taxon>Papilionoidea</taxon>
        <taxon>Papilionidae</taxon>
        <taxon>Papilioninae</taxon>
        <taxon>Iphiclides</taxon>
    </lineage>
</organism>
<gene>
    <name evidence="1" type="ORF">IPOD504_LOCUS3179</name>
</gene>
<sequence>MECGRLNSGMRWSAYSFTSSKPCIPSVVIEDCDSEHSDPSAVTNNFLRTYPEDDNEGESLILNKQLSKSIEDSNEANGLTRLYENPPFISEGVLNDEISKERGAEELMKSEAKKFQDYKFCEAVNDFDIELEGGEAVPIVYLSTTRAAKLQRALRLAGLKKHSRPALQLGGDAHD</sequence>
<proteinExistence type="predicted"/>
<keyword evidence="2" id="KW-1185">Reference proteome</keyword>
<name>A0ABN8HUG9_9NEOP</name>
<dbReference type="EMBL" id="OW152825">
    <property type="protein sequence ID" value="CAH2041460.1"/>
    <property type="molecule type" value="Genomic_DNA"/>
</dbReference>
<evidence type="ECO:0000313" key="1">
    <source>
        <dbReference type="EMBL" id="CAH2041460.1"/>
    </source>
</evidence>
<accession>A0ABN8HUG9</accession>
<evidence type="ECO:0000313" key="2">
    <source>
        <dbReference type="Proteomes" id="UP000837857"/>
    </source>
</evidence>